<dbReference type="EMBL" id="UYWW01003219">
    <property type="protein sequence ID" value="VDM12556.1"/>
    <property type="molecule type" value="Genomic_DNA"/>
</dbReference>
<dbReference type="Proteomes" id="UP000270924">
    <property type="component" value="Unassembled WGS sequence"/>
</dbReference>
<keyword evidence="1" id="KW-1133">Transmembrane helix</keyword>
<gene>
    <name evidence="2" type="ORF">WBA_LOCUS5942</name>
</gene>
<name>A0A3P7DZL2_WUCBA</name>
<organism evidence="2 3">
    <name type="scientific">Wuchereria bancrofti</name>
    <dbReference type="NCBI Taxonomy" id="6293"/>
    <lineage>
        <taxon>Eukaryota</taxon>
        <taxon>Metazoa</taxon>
        <taxon>Ecdysozoa</taxon>
        <taxon>Nematoda</taxon>
        <taxon>Chromadorea</taxon>
        <taxon>Rhabditida</taxon>
        <taxon>Spirurina</taxon>
        <taxon>Spiruromorpha</taxon>
        <taxon>Filarioidea</taxon>
        <taxon>Onchocercidae</taxon>
        <taxon>Wuchereria</taxon>
    </lineage>
</organism>
<evidence type="ECO:0000256" key="1">
    <source>
        <dbReference type="SAM" id="Phobius"/>
    </source>
</evidence>
<reference evidence="2 3" key="1">
    <citation type="submission" date="2018-11" db="EMBL/GenBank/DDBJ databases">
        <authorList>
            <consortium name="Pathogen Informatics"/>
        </authorList>
    </citation>
    <scope>NUCLEOTIDE SEQUENCE [LARGE SCALE GENOMIC DNA]</scope>
</reference>
<accession>A0A3P7DZL2</accession>
<protein>
    <submittedName>
        <fullName evidence="2">Uncharacterized protein</fullName>
    </submittedName>
</protein>
<proteinExistence type="predicted"/>
<dbReference type="InParanoid" id="A0A3P7DZL2"/>
<keyword evidence="1" id="KW-0812">Transmembrane</keyword>
<dbReference type="AlphaFoldDB" id="A0A3P7DZL2"/>
<feature type="transmembrane region" description="Helical" evidence="1">
    <location>
        <begin position="55"/>
        <end position="75"/>
    </location>
</feature>
<keyword evidence="3" id="KW-1185">Reference proteome</keyword>
<evidence type="ECO:0000313" key="3">
    <source>
        <dbReference type="Proteomes" id="UP000270924"/>
    </source>
</evidence>
<evidence type="ECO:0000313" key="2">
    <source>
        <dbReference type="EMBL" id="VDM12556.1"/>
    </source>
</evidence>
<sequence length="76" mass="8822">MIAFANILISMSNFLFPMQNTQLNSKFIESKLISDQSNRIDEIQASTFLNHAETISNVELIPVIMFIIFFIFIFFI</sequence>
<keyword evidence="1" id="KW-0472">Membrane</keyword>